<evidence type="ECO:0000256" key="1">
    <source>
        <dbReference type="SAM" id="Phobius"/>
    </source>
</evidence>
<keyword evidence="1" id="KW-0812">Transmembrane</keyword>
<dbReference type="STRING" id="1049789.LEP1GSC050_2763"/>
<keyword evidence="1" id="KW-1133">Transmembrane helix</keyword>
<reference evidence="2" key="1">
    <citation type="submission" date="2013-05" db="EMBL/GenBank/DDBJ databases">
        <authorList>
            <person name="Harkins D.M."/>
            <person name="Durkin A.S."/>
            <person name="Brinkac L.M."/>
            <person name="Haft D.H."/>
            <person name="Selengut J.D."/>
            <person name="Sanka R."/>
            <person name="DePew J."/>
            <person name="Purushe J."/>
            <person name="Hartskeerl R.A."/>
            <person name="Ahmed A."/>
            <person name="van der Linden H."/>
            <person name="Goris M.G.A."/>
            <person name="Vinetz J.M."/>
            <person name="Sutton G.G."/>
            <person name="Nierman W.C."/>
            <person name="Fouts D.E."/>
        </authorList>
    </citation>
    <scope>NUCLEOTIDE SEQUENCE [LARGE SCALE GENOMIC DNA]</scope>
    <source>
        <strain evidence="2">5399</strain>
    </source>
</reference>
<protein>
    <submittedName>
        <fullName evidence="2">Uncharacterized protein</fullName>
    </submittedName>
</protein>
<feature type="transmembrane region" description="Helical" evidence="1">
    <location>
        <begin position="20"/>
        <end position="41"/>
    </location>
</feature>
<organism evidence="2 3">
    <name type="scientific">Leptospira broomii serovar Hurstbridge str. 5399</name>
    <dbReference type="NCBI Taxonomy" id="1049789"/>
    <lineage>
        <taxon>Bacteria</taxon>
        <taxon>Pseudomonadati</taxon>
        <taxon>Spirochaetota</taxon>
        <taxon>Spirochaetia</taxon>
        <taxon>Leptospirales</taxon>
        <taxon>Leptospiraceae</taxon>
        <taxon>Leptospira</taxon>
    </lineage>
</organism>
<dbReference type="EMBL" id="AHMO02000008">
    <property type="protein sequence ID" value="EQA46012.1"/>
    <property type="molecule type" value="Genomic_DNA"/>
</dbReference>
<dbReference type="AlphaFoldDB" id="T0FEH9"/>
<dbReference type="RefSeq" id="WP_010570970.1">
    <property type="nucleotide sequence ID" value="NZ_AHMO02000008.1"/>
</dbReference>
<evidence type="ECO:0000313" key="2">
    <source>
        <dbReference type="EMBL" id="EQA46012.1"/>
    </source>
</evidence>
<name>T0FEH9_9LEPT</name>
<evidence type="ECO:0000313" key="3">
    <source>
        <dbReference type="Proteomes" id="UP000015454"/>
    </source>
</evidence>
<accession>T0FEH9</accession>
<gene>
    <name evidence="2" type="ORF">LEP1GSC050_2763</name>
</gene>
<sequence>MRPNLFGFRKSKWIRKVLSIFLIGIAILPLILYLLILFRLVPGELAQIQSRFAAKEGCSCLFVVKGNDQYCKRYATVFYPPDEWNKTENSLSVSFFMTNGRFKATARFHGFPEGCRLVTEGDSK</sequence>
<comment type="caution">
    <text evidence="2">The sequence shown here is derived from an EMBL/GenBank/DDBJ whole genome shotgun (WGS) entry which is preliminary data.</text>
</comment>
<keyword evidence="1" id="KW-0472">Membrane</keyword>
<proteinExistence type="predicted"/>
<dbReference type="Proteomes" id="UP000015454">
    <property type="component" value="Unassembled WGS sequence"/>
</dbReference>
<dbReference type="OrthoDB" id="330518at2"/>
<keyword evidence="3" id="KW-1185">Reference proteome</keyword>